<name>A0A1V9XV88_9ACAR</name>
<dbReference type="AlphaFoldDB" id="A0A1V9XV88"/>
<keyword evidence="1" id="KW-1133">Transmembrane helix</keyword>
<reference evidence="2 3" key="1">
    <citation type="journal article" date="2017" name="Gigascience">
        <title>Draft genome of the honey bee ectoparasitic mite, Tropilaelaps mercedesae, is shaped by the parasitic life history.</title>
        <authorList>
            <person name="Dong X."/>
            <person name="Armstrong S.D."/>
            <person name="Xia D."/>
            <person name="Makepeace B.L."/>
            <person name="Darby A.C."/>
            <person name="Kadowaki T."/>
        </authorList>
    </citation>
    <scope>NUCLEOTIDE SEQUENCE [LARGE SCALE GENOMIC DNA]</scope>
    <source>
        <strain evidence="2">Wuxi-XJTLU</strain>
    </source>
</reference>
<evidence type="ECO:0000313" key="3">
    <source>
        <dbReference type="Proteomes" id="UP000192247"/>
    </source>
</evidence>
<keyword evidence="1" id="KW-0472">Membrane</keyword>
<proteinExistence type="predicted"/>
<evidence type="ECO:0000313" key="2">
    <source>
        <dbReference type="EMBL" id="OQR77426.1"/>
    </source>
</evidence>
<organism evidence="2 3">
    <name type="scientific">Tropilaelaps mercedesae</name>
    <dbReference type="NCBI Taxonomy" id="418985"/>
    <lineage>
        <taxon>Eukaryota</taxon>
        <taxon>Metazoa</taxon>
        <taxon>Ecdysozoa</taxon>
        <taxon>Arthropoda</taxon>
        <taxon>Chelicerata</taxon>
        <taxon>Arachnida</taxon>
        <taxon>Acari</taxon>
        <taxon>Parasitiformes</taxon>
        <taxon>Mesostigmata</taxon>
        <taxon>Gamasina</taxon>
        <taxon>Dermanyssoidea</taxon>
        <taxon>Laelapidae</taxon>
        <taxon>Tropilaelaps</taxon>
    </lineage>
</organism>
<feature type="transmembrane region" description="Helical" evidence="1">
    <location>
        <begin position="46"/>
        <end position="66"/>
    </location>
</feature>
<dbReference type="InParanoid" id="A0A1V9XV88"/>
<keyword evidence="1" id="KW-0812">Transmembrane</keyword>
<keyword evidence="3" id="KW-1185">Reference proteome</keyword>
<gene>
    <name evidence="2" type="ORF">BIW11_07108</name>
</gene>
<accession>A0A1V9XV88</accession>
<feature type="transmembrane region" description="Helical" evidence="1">
    <location>
        <begin position="78"/>
        <end position="102"/>
    </location>
</feature>
<dbReference type="Proteomes" id="UP000192247">
    <property type="component" value="Unassembled WGS sequence"/>
</dbReference>
<evidence type="ECO:0000256" key="1">
    <source>
        <dbReference type="SAM" id="Phobius"/>
    </source>
</evidence>
<sequence>MIFAKLQLERDAGPFKACGAGQYVVVVCHGSSQIALTLSSPYPTSFTMVAKVVLTLGLTACLLVGVQAGIIGDRALKLGAAIGASGLGYAVHLAPLGMILGANTIRVGHSQPPVYHKTLVHVHEHGIHGHAHHDHHGDNYGHEWH</sequence>
<protein>
    <submittedName>
        <fullName evidence="2">Uncharacterized protein</fullName>
    </submittedName>
</protein>
<comment type="caution">
    <text evidence="2">The sequence shown here is derived from an EMBL/GenBank/DDBJ whole genome shotgun (WGS) entry which is preliminary data.</text>
</comment>
<dbReference type="EMBL" id="MNPL01003558">
    <property type="protein sequence ID" value="OQR77426.1"/>
    <property type="molecule type" value="Genomic_DNA"/>
</dbReference>